<feature type="transmembrane region" description="Helical" evidence="8">
    <location>
        <begin position="119"/>
        <end position="138"/>
    </location>
</feature>
<dbReference type="GO" id="GO:0004605">
    <property type="term" value="F:phosphatidate cytidylyltransferase activity"/>
    <property type="evidence" value="ECO:0007669"/>
    <property type="project" value="UniProtKB-EC"/>
</dbReference>
<dbReference type="AlphaFoldDB" id="A0A167G8B4"/>
<feature type="transmembrane region" description="Helical" evidence="8">
    <location>
        <begin position="12"/>
        <end position="32"/>
    </location>
</feature>
<dbReference type="GO" id="GO:0005886">
    <property type="term" value="C:plasma membrane"/>
    <property type="evidence" value="ECO:0007669"/>
    <property type="project" value="TreeGrafter"/>
</dbReference>
<dbReference type="PATRIC" id="fig|1300342.3.peg.210"/>
<dbReference type="UniPathway" id="UPA00557">
    <property type="reaction ID" value="UER00614"/>
</dbReference>
<accession>A0A167G8B4</accession>
<dbReference type="PANTHER" id="PTHR43535">
    <property type="entry name" value="PHOSPHATIDATE CYTIDYLYLTRANSFERASE"/>
    <property type="match status" value="1"/>
</dbReference>
<feature type="transmembrane region" description="Helical" evidence="8">
    <location>
        <begin position="228"/>
        <end position="247"/>
    </location>
</feature>
<evidence type="ECO:0000256" key="1">
    <source>
        <dbReference type="ARBA" id="ARBA00004141"/>
    </source>
</evidence>
<gene>
    <name evidence="9" type="ORF">I596_216</name>
</gene>
<dbReference type="GO" id="GO:0016024">
    <property type="term" value="P:CDP-diacylglycerol biosynthetic process"/>
    <property type="evidence" value="ECO:0007669"/>
    <property type="project" value="UniProtKB-UniPathway"/>
</dbReference>
<dbReference type="Proteomes" id="UP000076830">
    <property type="component" value="Chromosome"/>
</dbReference>
<proteinExistence type="inferred from homology"/>
<reference evidence="9 10" key="1">
    <citation type="submission" date="2016-04" db="EMBL/GenBank/DDBJ databases">
        <title>Complete genome sequence of Dokdonella koreensis DS-123T.</title>
        <authorList>
            <person name="Kim J.F."/>
            <person name="Lee H."/>
            <person name="Kwak M.-J."/>
        </authorList>
    </citation>
    <scope>NUCLEOTIDE SEQUENCE [LARGE SCALE GENOMIC DNA]</scope>
    <source>
        <strain evidence="9 10">DS-123</strain>
    </source>
</reference>
<keyword evidence="7 9" id="KW-0548">Nucleotidyltransferase</keyword>
<evidence type="ECO:0000256" key="6">
    <source>
        <dbReference type="ARBA" id="ARBA00023136"/>
    </source>
</evidence>
<comment type="catalytic activity">
    <reaction evidence="7">
        <text>a 1,2-diacyl-sn-glycero-3-phosphate + CTP + H(+) = a CDP-1,2-diacyl-sn-glycerol + diphosphate</text>
        <dbReference type="Rhea" id="RHEA:16229"/>
        <dbReference type="ChEBI" id="CHEBI:15378"/>
        <dbReference type="ChEBI" id="CHEBI:33019"/>
        <dbReference type="ChEBI" id="CHEBI:37563"/>
        <dbReference type="ChEBI" id="CHEBI:58332"/>
        <dbReference type="ChEBI" id="CHEBI:58608"/>
        <dbReference type="EC" id="2.7.7.41"/>
    </reaction>
</comment>
<dbReference type="PANTHER" id="PTHR43535:SF1">
    <property type="entry name" value="PHOSPHATIDATE CYTIDYLYLTRANSFERASE"/>
    <property type="match status" value="1"/>
</dbReference>
<keyword evidence="4 7" id="KW-0812">Transmembrane</keyword>
<keyword evidence="3 7" id="KW-0808">Transferase</keyword>
<keyword evidence="10" id="KW-1185">Reference proteome</keyword>
<feature type="transmembrane region" description="Helical" evidence="8">
    <location>
        <begin position="253"/>
        <end position="273"/>
    </location>
</feature>
<organism evidence="9 10">
    <name type="scientific">Dokdonella koreensis DS-123</name>
    <dbReference type="NCBI Taxonomy" id="1300342"/>
    <lineage>
        <taxon>Bacteria</taxon>
        <taxon>Pseudomonadati</taxon>
        <taxon>Pseudomonadota</taxon>
        <taxon>Gammaproteobacteria</taxon>
        <taxon>Lysobacterales</taxon>
        <taxon>Rhodanobacteraceae</taxon>
        <taxon>Dokdonella</taxon>
    </lineage>
</organism>
<dbReference type="Pfam" id="PF01148">
    <property type="entry name" value="CTP_transf_1"/>
    <property type="match status" value="1"/>
</dbReference>
<keyword evidence="6 8" id="KW-0472">Membrane</keyword>
<protein>
    <recommendedName>
        <fullName evidence="7">Phosphatidate cytidylyltransferase</fullName>
        <ecNumber evidence="7">2.7.7.41</ecNumber>
    </recommendedName>
</protein>
<dbReference type="EMBL" id="CP015249">
    <property type="protein sequence ID" value="ANB16255.1"/>
    <property type="molecule type" value="Genomic_DNA"/>
</dbReference>
<comment type="similarity">
    <text evidence="2 7">Belongs to the CDS family.</text>
</comment>
<dbReference type="GO" id="GO:0009273">
    <property type="term" value="P:peptidoglycan-based cell wall biogenesis"/>
    <property type="evidence" value="ECO:0007669"/>
    <property type="project" value="TreeGrafter"/>
</dbReference>
<name>A0A167G8B4_9GAMM</name>
<comment type="subcellular location">
    <subcellularLocation>
        <location evidence="1">Membrane</location>
        <topology evidence="1">Multi-pass membrane protein</topology>
    </subcellularLocation>
</comment>
<evidence type="ECO:0000313" key="10">
    <source>
        <dbReference type="Proteomes" id="UP000076830"/>
    </source>
</evidence>
<evidence type="ECO:0000256" key="5">
    <source>
        <dbReference type="ARBA" id="ARBA00022989"/>
    </source>
</evidence>
<feature type="transmembrane region" description="Helical" evidence="8">
    <location>
        <begin position="97"/>
        <end position="113"/>
    </location>
</feature>
<evidence type="ECO:0000313" key="9">
    <source>
        <dbReference type="EMBL" id="ANB16255.1"/>
    </source>
</evidence>
<comment type="pathway">
    <text evidence="7">Phospholipid metabolism; CDP-diacylglycerol biosynthesis; CDP-diacylglycerol from sn-glycerol 3-phosphate: step 3/3.</text>
</comment>
<dbReference type="InterPro" id="IPR000374">
    <property type="entry name" value="PC_trans"/>
</dbReference>
<dbReference type="RefSeq" id="WP_067642921.1">
    <property type="nucleotide sequence ID" value="NZ_CP015249.1"/>
</dbReference>
<dbReference type="STRING" id="1300342.I596_216"/>
<dbReference type="EC" id="2.7.7.41" evidence="7"/>
<evidence type="ECO:0000256" key="7">
    <source>
        <dbReference type="RuleBase" id="RU003938"/>
    </source>
</evidence>
<evidence type="ECO:0000256" key="3">
    <source>
        <dbReference type="ARBA" id="ARBA00022679"/>
    </source>
</evidence>
<evidence type="ECO:0000256" key="8">
    <source>
        <dbReference type="SAM" id="Phobius"/>
    </source>
</evidence>
<dbReference type="OrthoDB" id="9799199at2"/>
<feature type="transmembrane region" description="Helical" evidence="8">
    <location>
        <begin position="68"/>
        <end position="85"/>
    </location>
</feature>
<feature type="transmembrane region" description="Helical" evidence="8">
    <location>
        <begin position="44"/>
        <end position="62"/>
    </location>
</feature>
<keyword evidence="5 8" id="KW-1133">Transmembrane helix</keyword>
<dbReference type="PROSITE" id="PS01315">
    <property type="entry name" value="CDS"/>
    <property type="match status" value="1"/>
</dbReference>
<evidence type="ECO:0000256" key="2">
    <source>
        <dbReference type="ARBA" id="ARBA00010185"/>
    </source>
</evidence>
<evidence type="ECO:0000256" key="4">
    <source>
        <dbReference type="ARBA" id="ARBA00022692"/>
    </source>
</evidence>
<feature type="transmembrane region" description="Helical" evidence="8">
    <location>
        <begin position="145"/>
        <end position="168"/>
    </location>
</feature>
<dbReference type="KEGG" id="dko:I596_216"/>
<feature type="transmembrane region" description="Helical" evidence="8">
    <location>
        <begin position="188"/>
        <end position="207"/>
    </location>
</feature>
<sequence>MTLDLWIPREVLWTFGAIVAVLVAATLIVALMRRGAGAGRHGELAARVNAWWVMVAVFAVAIAFRRGVAIGFFAVLSFLALKEYLSLIPTRRADRRVLLWAYLCVPLQYVWVYQAWYHMFLVFIPVWAFLFVAMRMVLSGETRDFLRAAGTIHWGLMTMVFGLSHLAYLLVLPDAGPVRPGAPTHGAGLLLFVVLLTQLNDVLQYVWGRLLGRHKVIPSVSPNKTVEGLLGGALTTTVIAFFLAPVLTPLVPAHAVAAGLMIGFGGFIGDVTISALKRDLGVKDSGTLIPGHGGLLDRIDSLLFTAPLFFHFMKYFYF</sequence>